<dbReference type="GO" id="GO:0006412">
    <property type="term" value="P:translation"/>
    <property type="evidence" value="ECO:0007669"/>
    <property type="project" value="UniProtKB-UniRule"/>
</dbReference>
<dbReference type="PANTHER" id="PTHR23410:SF12">
    <property type="entry name" value="LARGE RIBOSOMAL SUBUNIT PROTEIN UL18"/>
    <property type="match status" value="1"/>
</dbReference>
<dbReference type="Gene3D" id="3.30.420.100">
    <property type="match status" value="1"/>
</dbReference>
<sequence>MATGARYNVPMRRRREGRTDYHQRLRLLKSGEPRLVARKSNKHTQVQVVVARDQGDHTVTSAHTNELSGFGWEAPTGNLPAAYLAGRIGGGRAVDEGHDEAVLDVGLNRVTPSNRVFAVLSGAVDAGLQIPHGEDVLPSWERVRGEHIAEGVEYTAQPIDADELPEHFDEVLENVEAEL</sequence>
<gene>
    <name evidence="6" type="primary">rpl18</name>
    <name evidence="7" type="ORF">EGH25_04270</name>
</gene>
<dbReference type="GO" id="GO:0003735">
    <property type="term" value="F:structural constituent of ribosome"/>
    <property type="evidence" value="ECO:0007669"/>
    <property type="project" value="InterPro"/>
</dbReference>
<evidence type="ECO:0000313" key="8">
    <source>
        <dbReference type="Proteomes" id="UP001149411"/>
    </source>
</evidence>
<comment type="similarity">
    <text evidence="1 6">Belongs to the universal ribosomal protein uL18 family.</text>
</comment>
<protein>
    <recommendedName>
        <fullName evidence="6">Large ribosomal subunit protein uL18</fullName>
    </recommendedName>
</protein>
<evidence type="ECO:0000256" key="3">
    <source>
        <dbReference type="ARBA" id="ARBA00022884"/>
    </source>
</evidence>
<accession>A0A9Q4C334</accession>
<keyword evidence="5 6" id="KW-0687">Ribonucleoprotein</keyword>
<comment type="subunit">
    <text evidence="6">Part of the 50S ribosomal subunit. Contacts the 5S and 23S rRNAs.</text>
</comment>
<dbReference type="RefSeq" id="WP_266086409.1">
    <property type="nucleotide sequence ID" value="NZ_RKLV01000003.1"/>
</dbReference>
<dbReference type="HAMAP" id="MF_01337_A">
    <property type="entry name" value="Ribosomal_uL18_A"/>
    <property type="match status" value="1"/>
</dbReference>
<dbReference type="InterPro" id="IPR057268">
    <property type="entry name" value="Ribosomal_L18"/>
</dbReference>
<dbReference type="AlphaFoldDB" id="A0A9Q4C334"/>
<dbReference type="EMBL" id="RKLV01000003">
    <property type="protein sequence ID" value="MCX2818568.1"/>
    <property type="molecule type" value="Genomic_DNA"/>
</dbReference>
<dbReference type="InterPro" id="IPR057267">
    <property type="entry name" value="Rbsml_uL18_arch"/>
</dbReference>
<keyword evidence="4 6" id="KW-0689">Ribosomal protein</keyword>
<keyword evidence="2 6" id="KW-0699">rRNA-binding</keyword>
<evidence type="ECO:0000256" key="4">
    <source>
        <dbReference type="ARBA" id="ARBA00022980"/>
    </source>
</evidence>
<dbReference type="GO" id="GO:0008097">
    <property type="term" value="F:5S rRNA binding"/>
    <property type="evidence" value="ECO:0007669"/>
    <property type="project" value="InterPro"/>
</dbReference>
<dbReference type="GO" id="GO:0022625">
    <property type="term" value="C:cytosolic large ribosomal subunit"/>
    <property type="evidence" value="ECO:0007669"/>
    <property type="project" value="TreeGrafter"/>
</dbReference>
<dbReference type="SUPFAM" id="SSF53137">
    <property type="entry name" value="Translational machinery components"/>
    <property type="match status" value="1"/>
</dbReference>
<dbReference type="Pfam" id="PF17144">
    <property type="entry name" value="Ribosomal_L5e"/>
    <property type="match status" value="2"/>
</dbReference>
<keyword evidence="3 6" id="KW-0694">RNA-binding</keyword>
<evidence type="ECO:0000256" key="5">
    <source>
        <dbReference type="ARBA" id="ARBA00023274"/>
    </source>
</evidence>
<dbReference type="CDD" id="cd00432">
    <property type="entry name" value="Ribosomal_L18_L5e"/>
    <property type="match status" value="1"/>
</dbReference>
<organism evidence="7 8">
    <name type="scientific">Halorutilus salinus</name>
    <dbReference type="NCBI Taxonomy" id="2487751"/>
    <lineage>
        <taxon>Archaea</taxon>
        <taxon>Methanobacteriati</taxon>
        <taxon>Methanobacteriota</taxon>
        <taxon>Stenosarchaea group</taxon>
        <taxon>Halobacteria</taxon>
        <taxon>Halorutilales</taxon>
        <taxon>Halorutilaceae</taxon>
        <taxon>Halorutilus</taxon>
    </lineage>
</organism>
<keyword evidence="8" id="KW-1185">Reference proteome</keyword>
<reference evidence="7" key="1">
    <citation type="submission" date="2022-09" db="EMBL/GenBank/DDBJ databases">
        <title>Haloadaptaus new haloarchaeum isolated from saline soil.</title>
        <authorList>
            <person name="Duran-Viseras A."/>
            <person name="Sanchez-Porro C."/>
            <person name="Ventosa A."/>
        </authorList>
    </citation>
    <scope>NUCLEOTIDE SEQUENCE</scope>
    <source>
        <strain evidence="7">F3-133</strain>
    </source>
</reference>
<evidence type="ECO:0000256" key="1">
    <source>
        <dbReference type="ARBA" id="ARBA00007116"/>
    </source>
</evidence>
<proteinExistence type="inferred from homology"/>
<evidence type="ECO:0000256" key="2">
    <source>
        <dbReference type="ARBA" id="ARBA00022730"/>
    </source>
</evidence>
<name>A0A9Q4C334_9EURY</name>
<dbReference type="InterPro" id="IPR005485">
    <property type="entry name" value="Rbsml_uL18_euk_arch"/>
</dbReference>
<evidence type="ECO:0000256" key="6">
    <source>
        <dbReference type="HAMAP-Rule" id="MF_01337"/>
    </source>
</evidence>
<dbReference type="NCBIfam" id="NF006342">
    <property type="entry name" value="PRK08569.1"/>
    <property type="match status" value="1"/>
</dbReference>
<dbReference type="GO" id="GO:0000027">
    <property type="term" value="P:ribosomal large subunit assembly"/>
    <property type="evidence" value="ECO:0007669"/>
    <property type="project" value="TreeGrafter"/>
</dbReference>
<dbReference type="Proteomes" id="UP001149411">
    <property type="component" value="Unassembled WGS sequence"/>
</dbReference>
<comment type="function">
    <text evidence="6">This is one of the proteins that bind and probably mediate the attachment of the 5S RNA into the large ribosomal subunit, where it forms part of the central protuberance.</text>
</comment>
<comment type="caution">
    <text evidence="7">The sequence shown here is derived from an EMBL/GenBank/DDBJ whole genome shotgun (WGS) entry which is preliminary data.</text>
</comment>
<evidence type="ECO:0000313" key="7">
    <source>
        <dbReference type="EMBL" id="MCX2818568.1"/>
    </source>
</evidence>
<dbReference type="PANTHER" id="PTHR23410">
    <property type="entry name" value="RIBOSOMAL PROTEIN L5-RELATED"/>
    <property type="match status" value="1"/>
</dbReference>